<protein>
    <recommendedName>
        <fullName evidence="4">DUF676 domain-containing protein</fullName>
    </recommendedName>
</protein>
<accession>A0A6A6B7Y1</accession>
<dbReference type="EMBL" id="ML995493">
    <property type="protein sequence ID" value="KAF2139314.1"/>
    <property type="molecule type" value="Genomic_DNA"/>
</dbReference>
<feature type="domain" description="DUF676" evidence="4">
    <location>
        <begin position="210"/>
        <end position="260"/>
    </location>
</feature>
<dbReference type="OrthoDB" id="202545at2759"/>
<keyword evidence="6" id="KW-1185">Reference proteome</keyword>
<dbReference type="Pfam" id="PF05057">
    <property type="entry name" value="DUF676"/>
    <property type="match status" value="1"/>
</dbReference>
<evidence type="ECO:0000256" key="1">
    <source>
        <dbReference type="ARBA" id="ARBA00007920"/>
    </source>
</evidence>
<dbReference type="GeneID" id="54304605"/>
<reference evidence="5" key="1">
    <citation type="journal article" date="2020" name="Stud. Mycol.">
        <title>101 Dothideomycetes genomes: a test case for predicting lifestyles and emergence of pathogens.</title>
        <authorList>
            <person name="Haridas S."/>
            <person name="Albert R."/>
            <person name="Binder M."/>
            <person name="Bloem J."/>
            <person name="Labutti K."/>
            <person name="Salamov A."/>
            <person name="Andreopoulos B."/>
            <person name="Baker S."/>
            <person name="Barry K."/>
            <person name="Bills G."/>
            <person name="Bluhm B."/>
            <person name="Cannon C."/>
            <person name="Castanera R."/>
            <person name="Culley D."/>
            <person name="Daum C."/>
            <person name="Ezra D."/>
            <person name="Gonzalez J."/>
            <person name="Henrissat B."/>
            <person name="Kuo A."/>
            <person name="Liang C."/>
            <person name="Lipzen A."/>
            <person name="Lutzoni F."/>
            <person name="Magnuson J."/>
            <person name="Mondo S."/>
            <person name="Nolan M."/>
            <person name="Ohm R."/>
            <person name="Pangilinan J."/>
            <person name="Park H.-J."/>
            <person name="Ramirez L."/>
            <person name="Alfaro M."/>
            <person name="Sun H."/>
            <person name="Tritt A."/>
            <person name="Yoshinaga Y."/>
            <person name="Zwiers L.-H."/>
            <person name="Turgeon B."/>
            <person name="Goodwin S."/>
            <person name="Spatafora J."/>
            <person name="Crous P."/>
            <person name="Grigoriev I."/>
        </authorList>
    </citation>
    <scope>NUCLEOTIDE SEQUENCE</scope>
    <source>
        <strain evidence="5">CBS 121167</strain>
    </source>
</reference>
<dbReference type="RefSeq" id="XP_033395027.1">
    <property type="nucleotide sequence ID" value="XM_033547098.1"/>
</dbReference>
<keyword evidence="3" id="KW-0812">Transmembrane</keyword>
<dbReference type="PANTHER" id="PTHR42044">
    <property type="entry name" value="DUF676 DOMAIN-CONTAINING PROTEIN-RELATED"/>
    <property type="match status" value="1"/>
</dbReference>
<evidence type="ECO:0000259" key="4">
    <source>
        <dbReference type="Pfam" id="PF05057"/>
    </source>
</evidence>
<keyword evidence="3" id="KW-0472">Membrane</keyword>
<evidence type="ECO:0000256" key="2">
    <source>
        <dbReference type="SAM" id="MobiDB-lite"/>
    </source>
</evidence>
<dbReference type="SUPFAM" id="SSF53474">
    <property type="entry name" value="alpha/beta-Hydrolases"/>
    <property type="match status" value="1"/>
</dbReference>
<organism evidence="5 6">
    <name type="scientific">Aplosporella prunicola CBS 121167</name>
    <dbReference type="NCBI Taxonomy" id="1176127"/>
    <lineage>
        <taxon>Eukaryota</taxon>
        <taxon>Fungi</taxon>
        <taxon>Dikarya</taxon>
        <taxon>Ascomycota</taxon>
        <taxon>Pezizomycotina</taxon>
        <taxon>Dothideomycetes</taxon>
        <taxon>Dothideomycetes incertae sedis</taxon>
        <taxon>Botryosphaeriales</taxon>
        <taxon>Aplosporellaceae</taxon>
        <taxon>Aplosporella</taxon>
    </lineage>
</organism>
<dbReference type="Proteomes" id="UP000799438">
    <property type="component" value="Unassembled WGS sequence"/>
</dbReference>
<dbReference type="AlphaFoldDB" id="A0A6A6B7Y1"/>
<dbReference type="InterPro" id="IPR029058">
    <property type="entry name" value="AB_hydrolase_fold"/>
</dbReference>
<dbReference type="InterPro" id="IPR007751">
    <property type="entry name" value="DUF676_lipase-like"/>
</dbReference>
<evidence type="ECO:0000256" key="3">
    <source>
        <dbReference type="SAM" id="Phobius"/>
    </source>
</evidence>
<sequence length="473" mass="52339">MTGVTYIPTQTPDESTFTSDRVALRSPIRLLIQDALVLFENLEYIPNVFLPNRTLKPLPGVDKSRIMSVRDTILTLNVLILELTIMVIAVPASLYLRGWQMCLFIAAVMMTIYLLELPMWGGLIVHSQIELEDSNKFGKERWHFINGIATNYDGLQTTCDRLAATFRRRIIGVHNRSYGVIGDVLECMIQRCFSYNTSDVRCTYEVLKLHILDPSVDKVVVIAHSQGGIIISLALDRMFAEMPSRALSKLEIYTFGSAASHFNNPLTHSSLTSLIHATSTPQTLLPRPTHVIPTIEHYANELDLVPRWGVVNSARHCTATRYAGRVFIAKGASGHLFNEHYLEPMFPLLTVSNKPDTSSPSDRGDYKKNKAGNNTPSAPEPDASISSAEDQVGADAEGSPVLQPLLPHSDAGQPKLSPFLDRMVDVDHETALRRAESVETQSALGEGAGKTVRQLSRLWMYVGGGEVNSREGL</sequence>
<feature type="transmembrane region" description="Helical" evidence="3">
    <location>
        <begin position="98"/>
        <end position="115"/>
    </location>
</feature>
<proteinExistence type="inferred from homology"/>
<keyword evidence="3" id="KW-1133">Transmembrane helix</keyword>
<evidence type="ECO:0000313" key="5">
    <source>
        <dbReference type="EMBL" id="KAF2139314.1"/>
    </source>
</evidence>
<feature type="transmembrane region" description="Helical" evidence="3">
    <location>
        <begin position="73"/>
        <end position="92"/>
    </location>
</feature>
<feature type="region of interest" description="Disordered" evidence="2">
    <location>
        <begin position="353"/>
        <end position="417"/>
    </location>
</feature>
<gene>
    <name evidence="5" type="ORF">K452DRAFT_75157</name>
</gene>
<evidence type="ECO:0000313" key="6">
    <source>
        <dbReference type="Proteomes" id="UP000799438"/>
    </source>
</evidence>
<dbReference type="PANTHER" id="PTHR42044:SF2">
    <property type="entry name" value="DUF676 DOMAIN-CONTAINING PROTEIN"/>
    <property type="match status" value="1"/>
</dbReference>
<comment type="similarity">
    <text evidence="1">Belongs to the putative lipase ROG1 family.</text>
</comment>
<name>A0A6A6B7Y1_9PEZI</name>